<comment type="subcellular location">
    <subcellularLocation>
        <location evidence="2 15">Cell membrane</location>
        <topology evidence="2 15">Peripheral membrane protein</topology>
    </subcellularLocation>
</comment>
<keyword evidence="20" id="KW-1185">Reference proteome</keyword>
<dbReference type="GO" id="GO:0005524">
    <property type="term" value="F:ATP binding"/>
    <property type="evidence" value="ECO:0007669"/>
    <property type="project" value="UniProtKB-UniRule"/>
</dbReference>
<dbReference type="SUPFAM" id="SSF51344">
    <property type="entry name" value="Epsilon subunit of F1F0-ATP synthase N-terminal domain"/>
    <property type="match status" value="1"/>
</dbReference>
<dbReference type="InterPro" id="IPR020547">
    <property type="entry name" value="ATP_synth_F1_esu_C"/>
</dbReference>
<dbReference type="InterPro" id="IPR036794">
    <property type="entry name" value="ATP_F1_dsu/esu_C_sf"/>
</dbReference>
<keyword evidence="8 15" id="KW-0375">Hydrogen ion transport</keyword>
<evidence type="ECO:0000256" key="3">
    <source>
        <dbReference type="ARBA" id="ARBA00005712"/>
    </source>
</evidence>
<keyword evidence="11 15" id="KW-0139">CF(1)</keyword>
<keyword evidence="6 15" id="KW-0813">Transport</keyword>
<dbReference type="EMBL" id="CP006911">
    <property type="protein sequence ID" value="ALE01183.1"/>
    <property type="molecule type" value="Genomic_DNA"/>
</dbReference>
<dbReference type="SUPFAM" id="SSF46604">
    <property type="entry name" value="Epsilon subunit of F1F0-ATP synthase C-terminal domain"/>
    <property type="match status" value="1"/>
</dbReference>
<evidence type="ECO:0000259" key="17">
    <source>
        <dbReference type="Pfam" id="PF00401"/>
    </source>
</evidence>
<dbReference type="Proteomes" id="UP000068905">
    <property type="component" value="Chromosome"/>
</dbReference>
<comment type="similarity">
    <text evidence="3 15 16">Belongs to the ATPase epsilon chain family.</text>
</comment>
<dbReference type="HAMAP" id="MF_00530">
    <property type="entry name" value="ATP_synth_epsil_bac"/>
    <property type="match status" value="1"/>
</dbReference>
<feature type="domain" description="ATP synthase F1 complex delta/epsilon subunit N-terminal" evidence="18">
    <location>
        <begin position="4"/>
        <end position="82"/>
    </location>
</feature>
<dbReference type="STRING" id="1125411.W908_00300"/>
<evidence type="ECO:0000256" key="16">
    <source>
        <dbReference type="RuleBase" id="RU003656"/>
    </source>
</evidence>
<evidence type="ECO:0000256" key="14">
    <source>
        <dbReference type="ARBA" id="ARBA00031795"/>
    </source>
</evidence>
<dbReference type="Gene3D" id="2.60.15.10">
    <property type="entry name" value="F0F1 ATP synthase delta/epsilon subunit, N-terminal"/>
    <property type="match status" value="1"/>
</dbReference>
<dbReference type="RefSeq" id="WP_020023678.1">
    <property type="nucleotide sequence ID" value="NZ_CP006911.1"/>
</dbReference>
<dbReference type="FunFam" id="2.60.15.10:FF:000001">
    <property type="entry name" value="ATP synthase epsilon chain"/>
    <property type="match status" value="1"/>
</dbReference>
<keyword evidence="12 15" id="KW-0066">ATP synthesis</keyword>
<dbReference type="NCBIfam" id="NF001847">
    <property type="entry name" value="PRK00571.1-4"/>
    <property type="match status" value="1"/>
</dbReference>
<name>A0A0M4L2X4_9GAMM</name>
<evidence type="ECO:0000256" key="8">
    <source>
        <dbReference type="ARBA" id="ARBA00022781"/>
    </source>
</evidence>
<keyword evidence="7 15" id="KW-1003">Cell membrane</keyword>
<feature type="domain" description="ATP synthase epsilon subunit C-terminal" evidence="17">
    <location>
        <begin position="87"/>
        <end position="130"/>
    </location>
</feature>
<dbReference type="InterPro" id="IPR036771">
    <property type="entry name" value="ATPsynth_dsu/esu_N"/>
</dbReference>
<dbReference type="CDD" id="cd12152">
    <property type="entry name" value="F1-ATPase_delta"/>
    <property type="match status" value="1"/>
</dbReference>
<evidence type="ECO:0000256" key="15">
    <source>
        <dbReference type="HAMAP-Rule" id="MF_00530"/>
    </source>
</evidence>
<dbReference type="GO" id="GO:0045259">
    <property type="term" value="C:proton-transporting ATP synthase complex"/>
    <property type="evidence" value="ECO:0007669"/>
    <property type="project" value="UniProtKB-KW"/>
</dbReference>
<evidence type="ECO:0000256" key="7">
    <source>
        <dbReference type="ARBA" id="ARBA00022475"/>
    </source>
</evidence>
<dbReference type="InterPro" id="IPR020546">
    <property type="entry name" value="ATP_synth_F1_dsu/esu_N"/>
</dbReference>
<evidence type="ECO:0000256" key="11">
    <source>
        <dbReference type="ARBA" id="ARBA00023196"/>
    </source>
</evidence>
<dbReference type="GO" id="GO:0005886">
    <property type="term" value="C:plasma membrane"/>
    <property type="evidence" value="ECO:0007669"/>
    <property type="project" value="UniProtKB-SubCell"/>
</dbReference>
<protein>
    <recommendedName>
        <fullName evidence="5 15">ATP synthase epsilon chain</fullName>
    </recommendedName>
    <alternativeName>
        <fullName evidence="14 15">ATP synthase F1 sector epsilon subunit</fullName>
    </alternativeName>
    <alternativeName>
        <fullName evidence="13 15">F-ATPase epsilon subunit</fullName>
    </alternativeName>
</protein>
<evidence type="ECO:0000313" key="19">
    <source>
        <dbReference type="EMBL" id="ALE01183.1"/>
    </source>
</evidence>
<keyword evidence="9 15" id="KW-0406">Ion transport</keyword>
<reference evidence="19 20" key="1">
    <citation type="journal article" date="2015" name="Genome Announc.">
        <title>Genome Sequence of 'Candidatus Thioglobus singularis' Strain PS1, a Mixotroph from the SUP05 Clade of Marine Gammaproteobacteria.</title>
        <authorList>
            <person name="Marshall K.T."/>
            <person name="Morris R.M."/>
        </authorList>
    </citation>
    <scope>NUCLEOTIDE SEQUENCE [LARGE SCALE GENOMIC DNA]</scope>
    <source>
        <strain evidence="19 20">PS1</strain>
    </source>
</reference>
<evidence type="ECO:0000256" key="2">
    <source>
        <dbReference type="ARBA" id="ARBA00004202"/>
    </source>
</evidence>
<evidence type="ECO:0000256" key="12">
    <source>
        <dbReference type="ARBA" id="ARBA00023310"/>
    </source>
</evidence>
<dbReference type="InterPro" id="IPR001469">
    <property type="entry name" value="ATP_synth_F1_dsu/esu"/>
</dbReference>
<dbReference type="Gene3D" id="1.20.5.440">
    <property type="entry name" value="ATP synthase delta/epsilon subunit, C-terminal domain"/>
    <property type="match status" value="1"/>
</dbReference>
<keyword evidence="10 15" id="KW-0472">Membrane</keyword>
<dbReference type="PANTHER" id="PTHR13822:SF10">
    <property type="entry name" value="ATP SYNTHASE EPSILON CHAIN, CHLOROPLASTIC"/>
    <property type="match status" value="1"/>
</dbReference>
<dbReference type="Pfam" id="PF00401">
    <property type="entry name" value="ATP-synt_DE"/>
    <property type="match status" value="1"/>
</dbReference>
<dbReference type="NCBIfam" id="TIGR01216">
    <property type="entry name" value="ATP_synt_epsi"/>
    <property type="match status" value="1"/>
</dbReference>
<dbReference type="GO" id="GO:0046933">
    <property type="term" value="F:proton-transporting ATP synthase activity, rotational mechanism"/>
    <property type="evidence" value="ECO:0007669"/>
    <property type="project" value="UniProtKB-UniRule"/>
</dbReference>
<evidence type="ECO:0000256" key="1">
    <source>
        <dbReference type="ARBA" id="ARBA00003543"/>
    </source>
</evidence>
<comment type="function">
    <text evidence="1 15">Produces ATP from ADP in the presence of a proton gradient across the membrane.</text>
</comment>
<dbReference type="KEGG" id="tsn:W908_00300"/>
<evidence type="ECO:0000313" key="20">
    <source>
        <dbReference type="Proteomes" id="UP000068905"/>
    </source>
</evidence>
<evidence type="ECO:0000256" key="9">
    <source>
        <dbReference type="ARBA" id="ARBA00023065"/>
    </source>
</evidence>
<evidence type="ECO:0000256" key="6">
    <source>
        <dbReference type="ARBA" id="ARBA00022448"/>
    </source>
</evidence>
<accession>A0A0M4L2X4</accession>
<proteinExistence type="inferred from homology"/>
<evidence type="ECO:0000256" key="13">
    <source>
        <dbReference type="ARBA" id="ARBA00030215"/>
    </source>
</evidence>
<dbReference type="AlphaFoldDB" id="A0A0M4L2X4"/>
<evidence type="ECO:0000256" key="4">
    <source>
        <dbReference type="ARBA" id="ARBA00011648"/>
    </source>
</evidence>
<evidence type="ECO:0000256" key="10">
    <source>
        <dbReference type="ARBA" id="ARBA00023136"/>
    </source>
</evidence>
<gene>
    <name evidence="15" type="primary">atpC</name>
    <name evidence="19" type="ORF">W908_00300</name>
</gene>
<dbReference type="PANTHER" id="PTHR13822">
    <property type="entry name" value="ATP SYNTHASE DELTA/EPSILON CHAIN"/>
    <property type="match status" value="1"/>
</dbReference>
<dbReference type="OrthoDB" id="9791445at2"/>
<dbReference type="Pfam" id="PF02823">
    <property type="entry name" value="ATP-synt_DE_N"/>
    <property type="match status" value="1"/>
</dbReference>
<dbReference type="PATRIC" id="fig|1125411.7.peg.59"/>
<sequence>MSVIHVDVVSATEEIYSGEAKCVFAPASMGEIGVYPMHVPLISTLKPGEVRVETESGMESIFVSGGIIEVQPGTVTIFSDTAIRANDLDESKALEAKQRAEEAMSNSQGDQDVTTTQAALADAMAQLQMITKMRSKKR</sequence>
<comment type="subunit">
    <text evidence="4 15 16">F-type ATPases have 2 components, CF(1) - the catalytic core - and CF(0) - the membrane proton channel. CF(1) has five subunits: alpha(3), beta(3), gamma(1), delta(1), epsilon(1). CF(0) has three main subunits: a, b and c.</text>
</comment>
<organism evidence="19 20">
    <name type="scientific">Candidatus Pseudothioglobus singularis PS1</name>
    <dbReference type="NCBI Taxonomy" id="1125411"/>
    <lineage>
        <taxon>Bacteria</taxon>
        <taxon>Pseudomonadati</taxon>
        <taxon>Pseudomonadota</taxon>
        <taxon>Gammaproteobacteria</taxon>
        <taxon>Candidatus Pseudothioglobaceae</taxon>
        <taxon>Candidatus Pseudothioglobus</taxon>
    </lineage>
</organism>
<evidence type="ECO:0000256" key="5">
    <source>
        <dbReference type="ARBA" id="ARBA00014480"/>
    </source>
</evidence>
<evidence type="ECO:0000259" key="18">
    <source>
        <dbReference type="Pfam" id="PF02823"/>
    </source>
</evidence>
<dbReference type="FunFam" id="1.20.5.440:FF:000001">
    <property type="entry name" value="ATP synthase epsilon chain"/>
    <property type="match status" value="1"/>
</dbReference>